<comment type="caution">
    <text evidence="8">The sequence shown here is derived from an EMBL/GenBank/DDBJ whole genome shotgun (WGS) entry which is preliminary data.</text>
</comment>
<comment type="subcellular location">
    <subcellularLocation>
        <location evidence="1">Membrane</location>
        <topology evidence="1">Multi-pass membrane protein</topology>
    </subcellularLocation>
</comment>
<feature type="transmembrane region" description="Helical" evidence="6">
    <location>
        <begin position="134"/>
        <end position="154"/>
    </location>
</feature>
<reference evidence="8" key="1">
    <citation type="journal article" date="2023" name="Insect Mol. Biol.">
        <title>Genome sequencing provides insights into the evolution of gene families encoding plant cell wall-degrading enzymes in longhorned beetles.</title>
        <authorList>
            <person name="Shin N.R."/>
            <person name="Okamura Y."/>
            <person name="Kirsch R."/>
            <person name="Pauchet Y."/>
        </authorList>
    </citation>
    <scope>NUCLEOTIDE SEQUENCE</scope>
    <source>
        <strain evidence="8">RBIC_L_NR</strain>
    </source>
</reference>
<evidence type="ECO:0000256" key="3">
    <source>
        <dbReference type="ARBA" id="ARBA00022692"/>
    </source>
</evidence>
<keyword evidence="3 6" id="KW-0812">Transmembrane</keyword>
<dbReference type="PANTHER" id="PTHR10165">
    <property type="entry name" value="LIPID PHOSPHATE PHOSPHATASE"/>
    <property type="match status" value="1"/>
</dbReference>
<protein>
    <recommendedName>
        <fullName evidence="7">Phosphatidic acid phosphatase type 2/haloperoxidase domain-containing protein</fullName>
    </recommendedName>
</protein>
<dbReference type="PANTHER" id="PTHR10165:SF35">
    <property type="entry name" value="RE23632P"/>
    <property type="match status" value="1"/>
</dbReference>
<dbReference type="Proteomes" id="UP001162156">
    <property type="component" value="Unassembled WGS sequence"/>
</dbReference>
<dbReference type="GO" id="GO:0006644">
    <property type="term" value="P:phospholipid metabolic process"/>
    <property type="evidence" value="ECO:0007669"/>
    <property type="project" value="InterPro"/>
</dbReference>
<dbReference type="GO" id="GO:0008195">
    <property type="term" value="F:phosphatidate phosphatase activity"/>
    <property type="evidence" value="ECO:0007669"/>
    <property type="project" value="TreeGrafter"/>
</dbReference>
<feature type="domain" description="Phosphatidic acid phosphatase type 2/haloperoxidase" evidence="7">
    <location>
        <begin position="74"/>
        <end position="202"/>
    </location>
</feature>
<keyword evidence="4 6" id="KW-1133">Transmembrane helix</keyword>
<name>A0AAV8Z621_9CUCU</name>
<dbReference type="InterPro" id="IPR000326">
    <property type="entry name" value="PAP2/HPO"/>
</dbReference>
<dbReference type="SMART" id="SM00014">
    <property type="entry name" value="acidPPc"/>
    <property type="match status" value="1"/>
</dbReference>
<keyword evidence="5 6" id="KW-0472">Membrane</keyword>
<evidence type="ECO:0000259" key="7">
    <source>
        <dbReference type="SMART" id="SM00014"/>
    </source>
</evidence>
<dbReference type="GO" id="GO:0046839">
    <property type="term" value="P:phospholipid dephosphorylation"/>
    <property type="evidence" value="ECO:0007669"/>
    <property type="project" value="TreeGrafter"/>
</dbReference>
<evidence type="ECO:0000256" key="5">
    <source>
        <dbReference type="ARBA" id="ARBA00023136"/>
    </source>
</evidence>
<feature type="transmembrane region" description="Helical" evidence="6">
    <location>
        <begin position="160"/>
        <end position="182"/>
    </location>
</feature>
<dbReference type="SUPFAM" id="SSF48317">
    <property type="entry name" value="Acid phosphatase/Vanadium-dependent haloperoxidase"/>
    <property type="match status" value="1"/>
</dbReference>
<sequence>MQKCSRWLDKITPYIRHIDEEELWYYRYPSVKSFVPKTYLYIIMLGVPALVYVLQYFLSKKDKSTVQDIVNQLYGLSLAYCINGVFTSFLKIIIGRPRPNFFLRCFPDGYGTNIDDCTGEYDGQMDGRKSFPSAHSSFAFTGMMFITLHIFHLLNFNKRFFARGVVFVFALMPLMLATTIAVSRTCDYHHHYSGNFKKLYLFLCIYSMF</sequence>
<dbReference type="AlphaFoldDB" id="A0AAV8Z621"/>
<evidence type="ECO:0000256" key="1">
    <source>
        <dbReference type="ARBA" id="ARBA00004141"/>
    </source>
</evidence>
<accession>A0AAV8Z621</accession>
<gene>
    <name evidence="8" type="ORF">NQ314_006264</name>
</gene>
<keyword evidence="9" id="KW-1185">Reference proteome</keyword>
<dbReference type="Gene3D" id="1.20.144.10">
    <property type="entry name" value="Phosphatidic acid phosphatase type 2/haloperoxidase"/>
    <property type="match status" value="1"/>
</dbReference>
<dbReference type="GO" id="GO:0016020">
    <property type="term" value="C:membrane"/>
    <property type="evidence" value="ECO:0007669"/>
    <property type="project" value="UniProtKB-SubCell"/>
</dbReference>
<dbReference type="EMBL" id="JANEYF010001679">
    <property type="protein sequence ID" value="KAJ8959527.1"/>
    <property type="molecule type" value="Genomic_DNA"/>
</dbReference>
<evidence type="ECO:0000256" key="6">
    <source>
        <dbReference type="SAM" id="Phobius"/>
    </source>
</evidence>
<comment type="similarity">
    <text evidence="2">Belongs to the PA-phosphatase related phosphoesterase family.</text>
</comment>
<evidence type="ECO:0000256" key="4">
    <source>
        <dbReference type="ARBA" id="ARBA00022989"/>
    </source>
</evidence>
<proteinExistence type="inferred from homology"/>
<evidence type="ECO:0000313" key="9">
    <source>
        <dbReference type="Proteomes" id="UP001162156"/>
    </source>
</evidence>
<dbReference type="InterPro" id="IPR036938">
    <property type="entry name" value="PAP2/HPO_sf"/>
</dbReference>
<dbReference type="InterPro" id="IPR043216">
    <property type="entry name" value="PAP-like"/>
</dbReference>
<evidence type="ECO:0000313" key="8">
    <source>
        <dbReference type="EMBL" id="KAJ8959527.1"/>
    </source>
</evidence>
<organism evidence="8 9">
    <name type="scientific">Rhamnusium bicolor</name>
    <dbReference type="NCBI Taxonomy" id="1586634"/>
    <lineage>
        <taxon>Eukaryota</taxon>
        <taxon>Metazoa</taxon>
        <taxon>Ecdysozoa</taxon>
        <taxon>Arthropoda</taxon>
        <taxon>Hexapoda</taxon>
        <taxon>Insecta</taxon>
        <taxon>Pterygota</taxon>
        <taxon>Neoptera</taxon>
        <taxon>Endopterygota</taxon>
        <taxon>Coleoptera</taxon>
        <taxon>Polyphaga</taxon>
        <taxon>Cucujiformia</taxon>
        <taxon>Chrysomeloidea</taxon>
        <taxon>Cerambycidae</taxon>
        <taxon>Lepturinae</taxon>
        <taxon>Rhagiini</taxon>
        <taxon>Rhamnusium</taxon>
    </lineage>
</organism>
<evidence type="ECO:0000256" key="2">
    <source>
        <dbReference type="ARBA" id="ARBA00008816"/>
    </source>
</evidence>
<feature type="transmembrane region" description="Helical" evidence="6">
    <location>
        <begin position="39"/>
        <end position="58"/>
    </location>
</feature>
<feature type="transmembrane region" description="Helical" evidence="6">
    <location>
        <begin position="73"/>
        <end position="94"/>
    </location>
</feature>
<dbReference type="Pfam" id="PF01569">
    <property type="entry name" value="PAP2"/>
    <property type="match status" value="1"/>
</dbReference>